<evidence type="ECO:0000313" key="5">
    <source>
        <dbReference type="Proteomes" id="UP000502533"/>
    </source>
</evidence>
<dbReference type="SUPFAM" id="SSF55347">
    <property type="entry name" value="Glyceraldehyde-3-phosphate dehydrogenase-like, C-terminal domain"/>
    <property type="match status" value="1"/>
</dbReference>
<dbReference type="PANTHER" id="PTHR43818:SF11">
    <property type="entry name" value="BCDNA.GH03377"/>
    <property type="match status" value="1"/>
</dbReference>
<evidence type="ECO:0000256" key="1">
    <source>
        <dbReference type="ARBA" id="ARBA00023002"/>
    </source>
</evidence>
<dbReference type="PANTHER" id="PTHR43818">
    <property type="entry name" value="BCDNA.GH03377"/>
    <property type="match status" value="1"/>
</dbReference>
<sequence>MTKPKLRIGLIGSGFMGRTHAFGYATASRVFDLPYQVELTCLADISAQAAATAAAALGFARSTDDWRALVNDPEIDVVNITAPNAFHKEMALAAIAAGKHVYCEKPLAPLAADAREMAEAAEAKGIRTQVGFNYLCNPMFALARDMIMAGELGEIRGYRGLHAEDYMADATSPFTFRLDPAGGGALADIGSHALATAEYLMGPAAGAITQVMGDCVTVIHERPDGKGGTRMVQVDDIGRAFLRFENGATGSIEGNWIATGRTMQHDFEIYGTRGALAFTQQRFNELHFFSGGDARGRKGFRRIEAGPDHPPYGLFCVAPGHQLGFNDLKAIEVAGYLQALAGQRPEPFSFRAGLRIQTLVETIHDSSRDAAWKDVRMEGTPRAPAAREPREAVGA</sequence>
<dbReference type="Proteomes" id="UP000502533">
    <property type="component" value="Chromosome"/>
</dbReference>
<evidence type="ECO:0000313" key="4">
    <source>
        <dbReference type="EMBL" id="QIP35272.1"/>
    </source>
</evidence>
<dbReference type="Pfam" id="PF01408">
    <property type="entry name" value="GFO_IDH_MocA"/>
    <property type="match status" value="1"/>
</dbReference>
<dbReference type="Gene3D" id="3.30.360.10">
    <property type="entry name" value="Dihydrodipicolinate Reductase, domain 2"/>
    <property type="match status" value="1"/>
</dbReference>
<dbReference type="InterPro" id="IPR000683">
    <property type="entry name" value="Gfo/Idh/MocA-like_OxRdtase_N"/>
</dbReference>
<dbReference type="SUPFAM" id="SSF51735">
    <property type="entry name" value="NAD(P)-binding Rossmann-fold domains"/>
    <property type="match status" value="1"/>
</dbReference>
<dbReference type="RefSeq" id="WP_007398365.1">
    <property type="nucleotide sequence ID" value="NZ_CALMTF010000050.1"/>
</dbReference>
<reference evidence="4 5" key="1">
    <citation type="submission" date="2020-03" db="EMBL/GenBank/DDBJ databases">
        <title>Isolation of cellulose-producing strains, genome characterization and application of the synthesized cellulose films as an economical and sustainable material for piezoelectric sensor construction.</title>
        <authorList>
            <person name="Mangayil R.K."/>
        </authorList>
    </citation>
    <scope>NUCLEOTIDE SEQUENCE [LARGE SCALE GENOMIC DNA]</scope>
    <source>
        <strain evidence="4 5">ENS 9a1a</strain>
    </source>
</reference>
<dbReference type="GeneID" id="85021927"/>
<dbReference type="GO" id="GO:0016491">
    <property type="term" value="F:oxidoreductase activity"/>
    <property type="evidence" value="ECO:0007669"/>
    <property type="project" value="UniProtKB-KW"/>
</dbReference>
<proteinExistence type="predicted"/>
<dbReference type="InterPro" id="IPR036291">
    <property type="entry name" value="NAD(P)-bd_dom_sf"/>
</dbReference>
<evidence type="ECO:0000259" key="3">
    <source>
        <dbReference type="Pfam" id="PF22725"/>
    </source>
</evidence>
<organism evidence="4 5">
    <name type="scientific">Komagataeibacter rhaeticus</name>
    <dbReference type="NCBI Taxonomy" id="215221"/>
    <lineage>
        <taxon>Bacteria</taxon>
        <taxon>Pseudomonadati</taxon>
        <taxon>Pseudomonadota</taxon>
        <taxon>Alphaproteobacteria</taxon>
        <taxon>Acetobacterales</taxon>
        <taxon>Acetobacteraceae</taxon>
        <taxon>Komagataeibacter</taxon>
    </lineage>
</organism>
<evidence type="ECO:0000259" key="2">
    <source>
        <dbReference type="Pfam" id="PF01408"/>
    </source>
</evidence>
<name>A0A181CAB6_9PROT</name>
<keyword evidence="1" id="KW-0560">Oxidoreductase</keyword>
<dbReference type="GO" id="GO:0000166">
    <property type="term" value="F:nucleotide binding"/>
    <property type="evidence" value="ECO:0007669"/>
    <property type="project" value="InterPro"/>
</dbReference>
<dbReference type="InterPro" id="IPR050463">
    <property type="entry name" value="Gfo/Idh/MocA_oxidrdct_glycsds"/>
</dbReference>
<dbReference type="InterPro" id="IPR055170">
    <property type="entry name" value="GFO_IDH_MocA-like_dom"/>
</dbReference>
<dbReference type="AlphaFoldDB" id="A0A181CAB6"/>
<feature type="domain" description="GFO/IDH/MocA-like oxidoreductase" evidence="3">
    <location>
        <begin position="140"/>
        <end position="276"/>
    </location>
</feature>
<dbReference type="Gene3D" id="3.40.50.720">
    <property type="entry name" value="NAD(P)-binding Rossmann-like Domain"/>
    <property type="match status" value="1"/>
</dbReference>
<keyword evidence="5" id="KW-1185">Reference proteome</keyword>
<gene>
    <name evidence="4" type="ORF">GWK63_07155</name>
</gene>
<protein>
    <submittedName>
        <fullName evidence="4">Gfo/Idh/MocA family oxidoreductase</fullName>
    </submittedName>
</protein>
<accession>A0A181CAB6</accession>
<feature type="domain" description="Gfo/Idh/MocA-like oxidoreductase N-terminal" evidence="2">
    <location>
        <begin position="6"/>
        <end position="132"/>
    </location>
</feature>
<dbReference type="KEGG" id="kre:GWK63_07155"/>
<dbReference type="Pfam" id="PF22725">
    <property type="entry name" value="GFO_IDH_MocA_C3"/>
    <property type="match status" value="1"/>
</dbReference>
<dbReference type="EMBL" id="CP050139">
    <property type="protein sequence ID" value="QIP35272.1"/>
    <property type="molecule type" value="Genomic_DNA"/>
</dbReference>